<sequence>MEAFDGIPWSVDLTISPTSLLNTAVFTILLLIKILFNLGPSFEQVFDGLRIYWASDRIRKIKELFQTKNQLKEQSDWIKEWEYLDAEQKALKQRDIFLRETFIEYATKDKLDELDGLDTFGPKIWEDKLADSKTRLWLNKKAHLDASKKMPEGPRIRGWMANSTRAQQVISKIGESRYLAQEKHAKPCRDNGGCCARACGCCKKPRDVSPEGEIYYAHCTTLCLCCIRSRGFVRLDLTVGANVPGFVKLTDEDTFPQDINKFLPEIPTGQMTEESPESPAPREAEVQSVDEDFDE</sequence>
<name>C5FFZ7_ARTOC</name>
<dbReference type="eggNOG" id="ENOG502RPFI">
    <property type="taxonomic scope" value="Eukaryota"/>
</dbReference>
<organism evidence="2 3">
    <name type="scientific">Arthroderma otae (strain ATCC MYA-4605 / CBS 113480)</name>
    <name type="common">Microsporum canis</name>
    <dbReference type="NCBI Taxonomy" id="554155"/>
    <lineage>
        <taxon>Eukaryota</taxon>
        <taxon>Fungi</taxon>
        <taxon>Dikarya</taxon>
        <taxon>Ascomycota</taxon>
        <taxon>Pezizomycotina</taxon>
        <taxon>Eurotiomycetes</taxon>
        <taxon>Eurotiomycetidae</taxon>
        <taxon>Onygenales</taxon>
        <taxon>Arthrodermataceae</taxon>
        <taxon>Microsporum</taxon>
    </lineage>
</organism>
<feature type="region of interest" description="Disordered" evidence="1">
    <location>
        <begin position="264"/>
        <end position="295"/>
    </location>
</feature>
<dbReference type="OrthoDB" id="4170161at2759"/>
<accession>C5FFZ7</accession>
<gene>
    <name evidence="2" type="ORF">MCYG_02501</name>
</gene>
<dbReference type="Proteomes" id="UP000002035">
    <property type="component" value="Unassembled WGS sequence"/>
</dbReference>
<keyword evidence="3" id="KW-1185">Reference proteome</keyword>
<dbReference type="STRING" id="554155.C5FFZ7"/>
<dbReference type="AlphaFoldDB" id="C5FFZ7"/>
<evidence type="ECO:0000313" key="2">
    <source>
        <dbReference type="EMBL" id="EEQ29682.1"/>
    </source>
</evidence>
<dbReference type="RefSeq" id="XP_002849567.1">
    <property type="nucleotide sequence ID" value="XM_002849521.1"/>
</dbReference>
<dbReference type="HOGENOM" id="CLU_083105_0_0_1"/>
<dbReference type="OMA" id="NDGCCAR"/>
<dbReference type="GeneID" id="9222537"/>
<evidence type="ECO:0000313" key="3">
    <source>
        <dbReference type="Proteomes" id="UP000002035"/>
    </source>
</evidence>
<protein>
    <submittedName>
        <fullName evidence="2">Uncharacterized protein</fullName>
    </submittedName>
</protein>
<proteinExistence type="predicted"/>
<reference evidence="3" key="1">
    <citation type="journal article" date="2012" name="MBio">
        <title>Comparative genome analysis of Trichophyton rubrum and related dermatophytes reveals candidate genes involved in infection.</title>
        <authorList>
            <person name="Martinez D.A."/>
            <person name="Oliver B.G."/>
            <person name="Graeser Y."/>
            <person name="Goldberg J.M."/>
            <person name="Li W."/>
            <person name="Martinez-Rossi N.M."/>
            <person name="Monod M."/>
            <person name="Shelest E."/>
            <person name="Barton R.C."/>
            <person name="Birch E."/>
            <person name="Brakhage A.A."/>
            <person name="Chen Z."/>
            <person name="Gurr S.J."/>
            <person name="Heiman D."/>
            <person name="Heitman J."/>
            <person name="Kosti I."/>
            <person name="Rossi A."/>
            <person name="Saif S."/>
            <person name="Samalova M."/>
            <person name="Saunders C.W."/>
            <person name="Shea T."/>
            <person name="Summerbell R.C."/>
            <person name="Xu J."/>
            <person name="Young S."/>
            <person name="Zeng Q."/>
            <person name="Birren B.W."/>
            <person name="Cuomo C.A."/>
            <person name="White T.C."/>
        </authorList>
    </citation>
    <scope>NUCLEOTIDE SEQUENCE [LARGE SCALE GENOMIC DNA]</scope>
    <source>
        <strain evidence="3">ATCC MYA-4605 / CBS 113480</strain>
    </source>
</reference>
<dbReference type="VEuPathDB" id="FungiDB:MCYG_02501"/>
<dbReference type="EMBL" id="DS995702">
    <property type="protein sequence ID" value="EEQ29682.1"/>
    <property type="molecule type" value="Genomic_DNA"/>
</dbReference>
<evidence type="ECO:0000256" key="1">
    <source>
        <dbReference type="SAM" id="MobiDB-lite"/>
    </source>
</evidence>